<evidence type="ECO:0000256" key="5">
    <source>
        <dbReference type="ARBA" id="ARBA00022813"/>
    </source>
</evidence>
<evidence type="ECO:0000313" key="7">
    <source>
        <dbReference type="EMBL" id="CAB4566085.1"/>
    </source>
</evidence>
<dbReference type="GO" id="GO:0006592">
    <property type="term" value="P:ornithine biosynthetic process"/>
    <property type="evidence" value="ECO:0007669"/>
    <property type="project" value="TreeGrafter"/>
</dbReference>
<dbReference type="GO" id="GO:0005737">
    <property type="term" value="C:cytoplasm"/>
    <property type="evidence" value="ECO:0007669"/>
    <property type="project" value="UniProtKB-SubCell"/>
</dbReference>
<dbReference type="InterPro" id="IPR016117">
    <property type="entry name" value="ArgJ-like_dom_sf"/>
</dbReference>
<dbReference type="GO" id="GO:0004358">
    <property type="term" value="F:L-glutamate N-acetyltransferase activity, acting on acetyl-L-ornithine as donor"/>
    <property type="evidence" value="ECO:0007669"/>
    <property type="project" value="InterPro"/>
</dbReference>
<evidence type="ECO:0000256" key="2">
    <source>
        <dbReference type="ARBA" id="ARBA00006774"/>
    </source>
</evidence>
<dbReference type="Gene3D" id="3.60.70.12">
    <property type="entry name" value="L-amino peptidase D-ALA esterase/amidase"/>
    <property type="match status" value="1"/>
</dbReference>
<dbReference type="CDD" id="cd02152">
    <property type="entry name" value="OAT"/>
    <property type="match status" value="1"/>
</dbReference>
<comment type="subcellular location">
    <subcellularLocation>
        <location evidence="1">Cytoplasm</location>
    </subcellularLocation>
</comment>
<protein>
    <submittedName>
        <fullName evidence="7">Unannotated protein</fullName>
    </submittedName>
</protein>
<dbReference type="Gene3D" id="3.10.20.340">
    <property type="entry name" value="ArgJ beta chain, C-terminal domain"/>
    <property type="match status" value="1"/>
</dbReference>
<evidence type="ECO:0000256" key="4">
    <source>
        <dbReference type="ARBA" id="ARBA00022679"/>
    </source>
</evidence>
<dbReference type="InterPro" id="IPR002813">
    <property type="entry name" value="Arg_biosynth_ArgJ"/>
</dbReference>
<dbReference type="EMBL" id="CAEZTK010000025">
    <property type="protein sequence ID" value="CAB4566085.1"/>
    <property type="molecule type" value="Genomic_DNA"/>
</dbReference>
<dbReference type="SUPFAM" id="SSF56266">
    <property type="entry name" value="DmpA/ArgJ-like"/>
    <property type="match status" value="1"/>
</dbReference>
<dbReference type="Pfam" id="PF01960">
    <property type="entry name" value="ArgJ"/>
    <property type="match status" value="1"/>
</dbReference>
<evidence type="ECO:0000256" key="3">
    <source>
        <dbReference type="ARBA" id="ARBA00022490"/>
    </source>
</evidence>
<evidence type="ECO:0000256" key="6">
    <source>
        <dbReference type="ARBA" id="ARBA00023315"/>
    </source>
</evidence>
<gene>
    <name evidence="7" type="ORF">UFOPK1643_00501</name>
</gene>
<keyword evidence="4" id="KW-0808">Transferase</keyword>
<accession>A0A6J6DT52</accession>
<dbReference type="AlphaFoldDB" id="A0A6J6DT52"/>
<keyword evidence="3" id="KW-0963">Cytoplasm</keyword>
<dbReference type="GO" id="GO:0006526">
    <property type="term" value="P:L-arginine biosynthetic process"/>
    <property type="evidence" value="ECO:0007669"/>
    <property type="project" value="InterPro"/>
</dbReference>
<organism evidence="7">
    <name type="scientific">freshwater metagenome</name>
    <dbReference type="NCBI Taxonomy" id="449393"/>
    <lineage>
        <taxon>unclassified sequences</taxon>
        <taxon>metagenomes</taxon>
        <taxon>ecological metagenomes</taxon>
    </lineage>
</organism>
<keyword evidence="6" id="KW-0012">Acyltransferase</keyword>
<evidence type="ECO:0000256" key="1">
    <source>
        <dbReference type="ARBA" id="ARBA00004496"/>
    </source>
</evidence>
<keyword evidence="5" id="KW-0068">Autocatalytic cleavage</keyword>
<dbReference type="FunFam" id="3.10.20.340:FF:000003">
    <property type="entry name" value="Arginine biosynthesis bifunctional protein ArgJ"/>
    <property type="match status" value="1"/>
</dbReference>
<dbReference type="PANTHER" id="PTHR23100">
    <property type="entry name" value="ARGININE BIOSYNTHESIS BIFUNCTIONAL PROTEIN ARGJ"/>
    <property type="match status" value="1"/>
</dbReference>
<dbReference type="NCBIfam" id="NF003802">
    <property type="entry name" value="PRK05388.1"/>
    <property type="match status" value="1"/>
</dbReference>
<name>A0A6J6DT52_9ZZZZ</name>
<dbReference type="NCBIfam" id="TIGR00120">
    <property type="entry name" value="ArgJ"/>
    <property type="match status" value="1"/>
</dbReference>
<dbReference type="HAMAP" id="MF_01106">
    <property type="entry name" value="ArgJ"/>
    <property type="match status" value="1"/>
</dbReference>
<dbReference type="PANTHER" id="PTHR23100:SF0">
    <property type="entry name" value="ARGININE BIOSYNTHESIS BIFUNCTIONAL PROTEIN ARGJ, MITOCHONDRIAL"/>
    <property type="match status" value="1"/>
</dbReference>
<dbReference type="GO" id="GO:0004042">
    <property type="term" value="F:L-glutamate N-acetyltransferase activity"/>
    <property type="evidence" value="ECO:0007669"/>
    <property type="project" value="TreeGrafter"/>
</dbReference>
<dbReference type="InterPro" id="IPR042195">
    <property type="entry name" value="ArgJ_beta_C"/>
</dbReference>
<comment type="similarity">
    <text evidence="2">Belongs to the ArgJ family.</text>
</comment>
<reference evidence="7" key="1">
    <citation type="submission" date="2020-05" db="EMBL/GenBank/DDBJ databases">
        <authorList>
            <person name="Chiriac C."/>
            <person name="Salcher M."/>
            <person name="Ghai R."/>
            <person name="Kavagutti S V."/>
        </authorList>
    </citation>
    <scope>NUCLEOTIDE SEQUENCE</scope>
</reference>
<sequence>MKLPKGFISGSTSAGLKSNGALDLTIIQNLGPQFFCSAVFTSNKVVAAPVIWSKQVASEGTAQAIVLNSGGANACTGSQGFADTHQTAEHVANCLDISSSDVLVCSTGIIGEFLPMKKIIDGITQISASMSDDGLDSSAQAIMTTDSVPKIANIESEGVVFSGIAKGAGMLAPALATMLCVVMTDAVVSDNAKMIFAEVIDRSFNRMDSDGCTSTNDTVVFMSSAASGKSLSDGQLTEYLSNICADLVAQLIADAEGSSKTVEINVINANTETEAVEIARSCARNNLLKAAIFGGDPNWGRVLAAVGTASAEMNPLTIDVRLNGVQVCTDSAPDQDKTLVDFSERLVTIDIDMKIGSARATVLTNDLTHAYVHENSAYST</sequence>
<proteinExistence type="inferred from homology"/>